<evidence type="ECO:0000313" key="1">
    <source>
        <dbReference type="EMBL" id="OAY26755.1"/>
    </source>
</evidence>
<sequence>MGFGYTEEFSFRPSGVLLLDIGLGLSCIRLSARATFRVPLD</sequence>
<dbReference type="EMBL" id="CM004402">
    <property type="protein sequence ID" value="OAY26755.1"/>
    <property type="molecule type" value="Genomic_DNA"/>
</dbReference>
<organism evidence="1">
    <name type="scientific">Manihot esculenta</name>
    <name type="common">Cassava</name>
    <name type="synonym">Jatropha manihot</name>
    <dbReference type="NCBI Taxonomy" id="3983"/>
    <lineage>
        <taxon>Eukaryota</taxon>
        <taxon>Viridiplantae</taxon>
        <taxon>Streptophyta</taxon>
        <taxon>Embryophyta</taxon>
        <taxon>Tracheophyta</taxon>
        <taxon>Spermatophyta</taxon>
        <taxon>Magnoliopsida</taxon>
        <taxon>eudicotyledons</taxon>
        <taxon>Gunneridae</taxon>
        <taxon>Pentapetalae</taxon>
        <taxon>rosids</taxon>
        <taxon>fabids</taxon>
        <taxon>Malpighiales</taxon>
        <taxon>Euphorbiaceae</taxon>
        <taxon>Crotonoideae</taxon>
        <taxon>Manihoteae</taxon>
        <taxon>Manihot</taxon>
    </lineage>
</organism>
<dbReference type="AlphaFoldDB" id="A0A2C9UBD0"/>
<name>A0A2C9UBD0_MANES</name>
<protein>
    <submittedName>
        <fullName evidence="1">Uncharacterized protein</fullName>
    </submittedName>
</protein>
<proteinExistence type="predicted"/>
<accession>A0A2C9UBD0</accession>
<gene>
    <name evidence="1" type="ORF">MANES_16G072100</name>
</gene>
<reference evidence="1" key="1">
    <citation type="submission" date="2016-02" db="EMBL/GenBank/DDBJ databases">
        <title>WGS assembly of Manihot esculenta.</title>
        <authorList>
            <person name="Bredeson J.V."/>
            <person name="Prochnik S.E."/>
            <person name="Lyons J.B."/>
            <person name="Schmutz J."/>
            <person name="Grimwood J."/>
            <person name="Vrebalov J."/>
            <person name="Bart R.S."/>
            <person name="Amuge T."/>
            <person name="Ferguson M.E."/>
            <person name="Green R."/>
            <person name="Putnam N."/>
            <person name="Stites J."/>
            <person name="Rounsley S."/>
            <person name="Rokhsar D.S."/>
        </authorList>
    </citation>
    <scope>NUCLEOTIDE SEQUENCE [LARGE SCALE GENOMIC DNA]</scope>
    <source>
        <tissue evidence="1">Leaf</tissue>
    </source>
</reference>